<dbReference type="Pfam" id="PF03239">
    <property type="entry name" value="FTR1"/>
    <property type="match status" value="1"/>
</dbReference>
<dbReference type="PANTHER" id="PTHR31632">
    <property type="entry name" value="IRON TRANSPORTER FTH1"/>
    <property type="match status" value="1"/>
</dbReference>
<feature type="transmembrane region" description="Helical" evidence="8">
    <location>
        <begin position="89"/>
        <end position="109"/>
    </location>
</feature>
<organism evidence="9 10">
    <name type="scientific">[Candida] railenensis</name>
    <dbReference type="NCBI Taxonomy" id="45579"/>
    <lineage>
        <taxon>Eukaryota</taxon>
        <taxon>Fungi</taxon>
        <taxon>Dikarya</taxon>
        <taxon>Ascomycota</taxon>
        <taxon>Saccharomycotina</taxon>
        <taxon>Pichiomycetes</taxon>
        <taxon>Debaryomycetaceae</taxon>
        <taxon>Kurtzmaniella</taxon>
    </lineage>
</organism>
<dbReference type="AlphaFoldDB" id="A0A9P0VV69"/>
<feature type="transmembrane region" description="Helical" evidence="8">
    <location>
        <begin position="52"/>
        <end position="77"/>
    </location>
</feature>
<evidence type="ECO:0000256" key="2">
    <source>
        <dbReference type="ARBA" id="ARBA00008333"/>
    </source>
</evidence>
<sequence length="391" mass="43559">MVNVFNPTVFFIVLRESLEAIIVVSVLLAFLKKGLGGADSDIVVYKRLRAQVYWGSFFGLVLCLCIGAAFIACFYTLGKDIWSDSEDLWEGIFSIIATVLISIMGVAMLRVNKMQEKWRVKLAQALIRPPSQKKDRMKIGYLTKKYCMFILPFITVLREGLEAVVFVGGVGLTSPATSFPIPVITGLMAGIFIGYLLYIGGTSSSLQVFLIASTCILYLIAAGLFSRAVWDFEMNVFNKQTGGDAAENGSGAGTYNINLSVWHVNCCNPETDNGWDVFNALLGWQNSATYGSVLSYVVYWICLIITLLLMLYEEKKGHLPFMKNMTLAKLNPMYHIKGKKKFELTKDEQDELFEKLKTQKIGGDYEEEEVEIVQDTKVESDGEKKAATSSL</sequence>
<keyword evidence="3" id="KW-0813">Transport</keyword>
<comment type="caution">
    <text evidence="9">The sequence shown here is derived from an EMBL/GenBank/DDBJ whole genome shotgun (WGS) entry which is preliminary data.</text>
</comment>
<evidence type="ECO:0000256" key="8">
    <source>
        <dbReference type="SAM" id="Phobius"/>
    </source>
</evidence>
<evidence type="ECO:0000256" key="1">
    <source>
        <dbReference type="ARBA" id="ARBA00004141"/>
    </source>
</evidence>
<dbReference type="GO" id="GO:0033573">
    <property type="term" value="C:high-affinity iron permease complex"/>
    <property type="evidence" value="ECO:0007669"/>
    <property type="project" value="InterPro"/>
</dbReference>
<evidence type="ECO:0000256" key="6">
    <source>
        <dbReference type="ARBA" id="ARBA00023136"/>
    </source>
</evidence>
<evidence type="ECO:0000256" key="4">
    <source>
        <dbReference type="ARBA" id="ARBA00022692"/>
    </source>
</evidence>
<keyword evidence="3" id="KW-0406">Ion transport</keyword>
<dbReference type="EMBL" id="CAKXYY010000001">
    <property type="protein sequence ID" value="CAH2350008.1"/>
    <property type="molecule type" value="Genomic_DNA"/>
</dbReference>
<feature type="region of interest" description="Disordered" evidence="7">
    <location>
        <begin position="372"/>
        <end position="391"/>
    </location>
</feature>
<keyword evidence="3" id="KW-0408">Iron</keyword>
<dbReference type="OrthoDB" id="4364at2759"/>
<evidence type="ECO:0000256" key="5">
    <source>
        <dbReference type="ARBA" id="ARBA00022989"/>
    </source>
</evidence>
<dbReference type="Proteomes" id="UP000837801">
    <property type="component" value="Unassembled WGS sequence"/>
</dbReference>
<gene>
    <name evidence="9" type="ORF">CLIB1423_01S00320</name>
</gene>
<accession>A0A9P0VV69</accession>
<evidence type="ECO:0000256" key="7">
    <source>
        <dbReference type="SAM" id="MobiDB-lite"/>
    </source>
</evidence>
<keyword evidence="6 8" id="KW-0472">Membrane</keyword>
<evidence type="ECO:0000313" key="10">
    <source>
        <dbReference type="Proteomes" id="UP000837801"/>
    </source>
</evidence>
<keyword evidence="5 8" id="KW-1133">Transmembrane helix</keyword>
<name>A0A9P0VV69_9ASCO</name>
<dbReference type="InterPro" id="IPR004923">
    <property type="entry name" value="FTR1/Fip1/EfeU"/>
</dbReference>
<feature type="transmembrane region" description="Helical" evidence="8">
    <location>
        <begin position="12"/>
        <end position="31"/>
    </location>
</feature>
<feature type="transmembrane region" description="Helical" evidence="8">
    <location>
        <begin position="146"/>
        <end position="167"/>
    </location>
</feature>
<protein>
    <submittedName>
        <fullName evidence="9">Plasma membrane iron permease</fullName>
    </submittedName>
</protein>
<dbReference type="PANTHER" id="PTHR31632:SF2">
    <property type="entry name" value="PLASMA MEMBRANE IRON PERMEASE"/>
    <property type="match status" value="1"/>
</dbReference>
<feature type="transmembrane region" description="Helical" evidence="8">
    <location>
        <begin position="293"/>
        <end position="312"/>
    </location>
</feature>
<keyword evidence="4 8" id="KW-0812">Transmembrane</keyword>
<proteinExistence type="inferred from homology"/>
<evidence type="ECO:0000313" key="9">
    <source>
        <dbReference type="EMBL" id="CAH2350008.1"/>
    </source>
</evidence>
<dbReference type="GO" id="GO:0015093">
    <property type="term" value="F:ferrous iron transmembrane transporter activity"/>
    <property type="evidence" value="ECO:0007669"/>
    <property type="project" value="TreeGrafter"/>
</dbReference>
<evidence type="ECO:0000256" key="3">
    <source>
        <dbReference type="ARBA" id="ARBA00022496"/>
    </source>
</evidence>
<comment type="subcellular location">
    <subcellularLocation>
        <location evidence="1">Membrane</location>
        <topology evidence="1">Multi-pass membrane protein</topology>
    </subcellularLocation>
</comment>
<feature type="transmembrane region" description="Helical" evidence="8">
    <location>
        <begin position="206"/>
        <end position="230"/>
    </location>
</feature>
<reference evidence="9" key="1">
    <citation type="submission" date="2022-03" db="EMBL/GenBank/DDBJ databases">
        <authorList>
            <person name="Legras J.-L."/>
            <person name="Devillers H."/>
            <person name="Grondin C."/>
        </authorList>
    </citation>
    <scope>NUCLEOTIDE SEQUENCE</scope>
    <source>
        <strain evidence="9">CLIB 1423</strain>
    </source>
</reference>
<keyword evidence="3" id="KW-0410">Iron transport</keyword>
<feature type="compositionally biased region" description="Basic and acidic residues" evidence="7">
    <location>
        <begin position="374"/>
        <end position="391"/>
    </location>
</feature>
<comment type="similarity">
    <text evidence="2">Belongs to the oxidase-dependent Fe transporter (OFeT) (TC 9.A.10.1) family.</text>
</comment>
<feature type="transmembrane region" description="Helical" evidence="8">
    <location>
        <begin position="179"/>
        <end position="199"/>
    </location>
</feature>
<keyword evidence="10" id="KW-1185">Reference proteome</keyword>